<protein>
    <recommendedName>
        <fullName evidence="7">Grh/CP2 DB domain-containing protein</fullName>
    </recommendedName>
</protein>
<dbReference type="OrthoDB" id="7680836at2759"/>
<feature type="domain" description="Grh/CP2 DB" evidence="7">
    <location>
        <begin position="228"/>
        <end position="460"/>
    </location>
</feature>
<organism evidence="8">
    <name type="scientific">Aquarana catesbeiana</name>
    <name type="common">American bullfrog</name>
    <name type="synonym">Rana catesbeiana</name>
    <dbReference type="NCBI Taxonomy" id="8400"/>
    <lineage>
        <taxon>Eukaryota</taxon>
        <taxon>Metazoa</taxon>
        <taxon>Chordata</taxon>
        <taxon>Craniata</taxon>
        <taxon>Vertebrata</taxon>
        <taxon>Euteleostomi</taxon>
        <taxon>Amphibia</taxon>
        <taxon>Batrachia</taxon>
        <taxon>Anura</taxon>
        <taxon>Neobatrachia</taxon>
        <taxon>Ranoidea</taxon>
        <taxon>Ranidae</taxon>
        <taxon>Aquarana</taxon>
    </lineage>
</organism>
<keyword evidence="3 6" id="KW-0238">DNA-binding</keyword>
<evidence type="ECO:0000313" key="8">
    <source>
        <dbReference type="EMBL" id="PIO36921.1"/>
    </source>
</evidence>
<dbReference type="GO" id="GO:0001228">
    <property type="term" value="F:DNA-binding transcription activator activity, RNA polymerase II-specific"/>
    <property type="evidence" value="ECO:0007669"/>
    <property type="project" value="TreeGrafter"/>
</dbReference>
<dbReference type="InterPro" id="IPR057520">
    <property type="entry name" value="GRHL1/CP2_C"/>
</dbReference>
<dbReference type="Pfam" id="PF25416">
    <property type="entry name" value="GRHL1_C"/>
    <property type="match status" value="1"/>
</dbReference>
<dbReference type="PROSITE" id="PS51968">
    <property type="entry name" value="GRH_CP2_DB"/>
    <property type="match status" value="1"/>
</dbReference>
<reference evidence="8" key="1">
    <citation type="submission" date="2017-08" db="EMBL/GenBank/DDBJ databases">
        <title>Assembly of the North American Bullfrog Genome.</title>
        <authorList>
            <person name="Warren R.L."/>
            <person name="Vandervalk B.P."/>
            <person name="Kucuk E."/>
            <person name="Birol I."/>
            <person name="Helbing C."/>
            <person name="Pandoh P."/>
            <person name="Behsaz B."/>
            <person name="Mohamadi H."/>
            <person name="Chu J."/>
            <person name="Jackman S."/>
            <person name="Hammond S.A."/>
            <person name="Veldhoen N."/>
            <person name="Kirk H."/>
            <person name="Zhao Y."/>
            <person name="Coope R."/>
            <person name="Pleasance S."/>
            <person name="Moore R."/>
            <person name="Holt R."/>
        </authorList>
    </citation>
    <scope>NUCLEOTIDE SEQUENCE</scope>
    <source>
        <strain evidence="8">Bruno</strain>
        <tissue evidence="8">Liver</tissue>
    </source>
</reference>
<name>A0A2G9SBX3_AQUCT</name>
<keyword evidence="4" id="KW-0804">Transcription</keyword>
<dbReference type="AlphaFoldDB" id="A0A2G9SBX3"/>
<keyword evidence="5 6" id="KW-0539">Nucleus</keyword>
<dbReference type="GO" id="GO:0005634">
    <property type="term" value="C:nucleus"/>
    <property type="evidence" value="ECO:0007669"/>
    <property type="project" value="UniProtKB-SubCell"/>
</dbReference>
<dbReference type="EMBL" id="KV926371">
    <property type="protein sequence ID" value="PIO36921.1"/>
    <property type="molecule type" value="Genomic_DNA"/>
</dbReference>
<dbReference type="Pfam" id="PF04516">
    <property type="entry name" value="CP2"/>
    <property type="match status" value="1"/>
</dbReference>
<keyword evidence="2" id="KW-0805">Transcription regulation</keyword>
<comment type="subcellular location">
    <subcellularLocation>
        <location evidence="1 6">Nucleus</location>
    </subcellularLocation>
</comment>
<gene>
    <name evidence="8" type="ORF">AB205_0154090</name>
</gene>
<dbReference type="PANTHER" id="PTHR11037:SF6">
    <property type="entry name" value="GRAINYHEAD-LIKE PROTEIN 3 HOMOLOG"/>
    <property type="match status" value="1"/>
</dbReference>
<accession>A0A2G9SBX3</accession>
<sequence length="520" mass="59691">MSNELDYRPVMLLQNDSINFQKYSYSTDEETWSKYLDNPMTAATKAMMRANGDDDGVTALSFLYDYYRASTFIVPKEKRIIPPGSTDRCEQVKRHCSEYDSDISSYESSTHLMKFLNDNPSSTQDYVDSHKKNSYLTLDCLINPSKLTLPANTNKLTSDTHEDFMATSCDVYEKNSLNNLFEPLHVAQQQQRWQPDSTFKEDNPEPLIFNDILRGQAESTADYLPAEANCDFEYTLESPKAIHVKSGDSPMAYLNKSQFYPVNLRMADNSKCLQLSSNKVKSVVMVVFDNEKNPEEQLKRWKHWHSRQPTAKQRVIDVADYKENCNTVESIEEVAYNALSFVWNINEEAKVFISINCLSTDFSSQKGVKGVPLNLQIDTYDYDTGVKRLIHRAVCQIKIFCDKGAERKMRDEERKQFRRKGKGPDTNKDIKSAALPGYRGFDITYLRPVTDMETQPVLFIPNVHFSNLQRCGVVLPAVTDNDRILVNMDNNIIQHYSNHMAFLLDLTDLDGIIQVTLKEL</sequence>
<dbReference type="PANTHER" id="PTHR11037">
    <property type="entry name" value="TRANSCRIPTION FACTOR CP2"/>
    <property type="match status" value="1"/>
</dbReference>
<dbReference type="GO" id="GO:0000978">
    <property type="term" value="F:RNA polymerase II cis-regulatory region sequence-specific DNA binding"/>
    <property type="evidence" value="ECO:0007669"/>
    <property type="project" value="TreeGrafter"/>
</dbReference>
<dbReference type="InterPro" id="IPR007604">
    <property type="entry name" value="CP2"/>
</dbReference>
<evidence type="ECO:0000256" key="2">
    <source>
        <dbReference type="ARBA" id="ARBA00023015"/>
    </source>
</evidence>
<evidence type="ECO:0000259" key="7">
    <source>
        <dbReference type="PROSITE" id="PS51968"/>
    </source>
</evidence>
<evidence type="ECO:0000256" key="5">
    <source>
        <dbReference type="ARBA" id="ARBA00023242"/>
    </source>
</evidence>
<dbReference type="InterPro" id="IPR040167">
    <property type="entry name" value="TF_CP2-like"/>
</dbReference>
<proteinExistence type="predicted"/>
<evidence type="ECO:0000256" key="6">
    <source>
        <dbReference type="PROSITE-ProRule" id="PRU01313"/>
    </source>
</evidence>
<evidence type="ECO:0000256" key="1">
    <source>
        <dbReference type="ARBA" id="ARBA00004123"/>
    </source>
</evidence>
<evidence type="ECO:0000256" key="3">
    <source>
        <dbReference type="ARBA" id="ARBA00023125"/>
    </source>
</evidence>
<evidence type="ECO:0000256" key="4">
    <source>
        <dbReference type="ARBA" id="ARBA00023163"/>
    </source>
</evidence>